<accession>T1DBZ4</accession>
<evidence type="ECO:0000313" key="1">
    <source>
        <dbReference type="EMBL" id="EQD79600.1"/>
    </source>
</evidence>
<organism evidence="1">
    <name type="scientific">mine drainage metagenome</name>
    <dbReference type="NCBI Taxonomy" id="410659"/>
    <lineage>
        <taxon>unclassified sequences</taxon>
        <taxon>metagenomes</taxon>
        <taxon>ecological metagenomes</taxon>
    </lineage>
</organism>
<gene>
    <name evidence="1" type="ORF">B1B_00128</name>
</gene>
<dbReference type="EMBL" id="AUZY01000094">
    <property type="protein sequence ID" value="EQD79600.1"/>
    <property type="molecule type" value="Genomic_DNA"/>
</dbReference>
<dbReference type="AlphaFoldDB" id="T1DBZ4"/>
<comment type="caution">
    <text evidence="1">The sequence shown here is derived from an EMBL/GenBank/DDBJ whole genome shotgun (WGS) entry which is preliminary data.</text>
</comment>
<protein>
    <submittedName>
        <fullName evidence="1">Uncharacterized protein</fullName>
    </submittedName>
</protein>
<reference evidence="1" key="2">
    <citation type="journal article" date="2014" name="ISME J.">
        <title>Microbial stratification in low pH oxic and suboxic macroscopic growths along an acid mine drainage.</title>
        <authorList>
            <person name="Mendez-Garcia C."/>
            <person name="Mesa V."/>
            <person name="Sprenger R.R."/>
            <person name="Richter M."/>
            <person name="Diez M.S."/>
            <person name="Solano J."/>
            <person name="Bargiela R."/>
            <person name="Golyshina O.V."/>
            <person name="Manteca A."/>
            <person name="Ramos J.L."/>
            <person name="Gallego J.R."/>
            <person name="Llorente I."/>
            <person name="Martins Dos Santos V.A."/>
            <person name="Jensen O.N."/>
            <person name="Pelaez A.I."/>
            <person name="Sanchez J."/>
            <person name="Ferrer M."/>
        </authorList>
    </citation>
    <scope>NUCLEOTIDE SEQUENCE</scope>
</reference>
<sequence>MQLAEVYLAYSLARSSAVDAPRLLMLDNSLSGILGNSSFSPVNTRIHDASFNGESLTLADMHVALAHPFNRALDVPSTKKFQPHHRLIAEAVWHGKSKIAATACPGFPRASFDAAARYLSKPGIDAGTWDSAAGTFTFRVDPRASWTKSIRVFEQVCESLFRDKSPTGLLHSVAGDDSRLEYFTVRDLAFLIGVGIRALIETSWERRTLLVGVVKDSASRFFYRNFLGSILVVKGQDPARHLSVPLSDRSIVELLPNTSHELHAPWGTVEFDSCFMTLHPERPDPKQPWVVKGYNHQSLGETTRPERIFLRSLVQFLLTEEGVASHALFLDRLAYPDWDDKDSGKLNLSTGQFGTISPFFFDSGTPNRLQQLSLYLLSILVRNHFPEALGYPDPLHQADWGAKSMKRRVTGLLESSDIAFRANPLYKTFRSIRESFGR</sequence>
<name>T1DBZ4_9ZZZZ</name>
<proteinExistence type="predicted"/>
<reference evidence="1" key="1">
    <citation type="submission" date="2013-08" db="EMBL/GenBank/DDBJ databases">
        <authorList>
            <person name="Mendez C."/>
            <person name="Richter M."/>
            <person name="Ferrer M."/>
            <person name="Sanchez J."/>
        </authorList>
    </citation>
    <scope>NUCLEOTIDE SEQUENCE</scope>
</reference>